<evidence type="ECO:0000313" key="5">
    <source>
        <dbReference type="Proteomes" id="UP000199118"/>
    </source>
</evidence>
<dbReference type="RefSeq" id="WP_092679899.1">
    <property type="nucleotide sequence ID" value="NZ_FNMZ01000001.1"/>
</dbReference>
<keyword evidence="2" id="KW-0812">Transmembrane</keyword>
<evidence type="ECO:0000259" key="3">
    <source>
        <dbReference type="PROSITE" id="PS50125"/>
    </source>
</evidence>
<dbReference type="PANTHER" id="PTHR43081:SF19">
    <property type="entry name" value="PH-SENSITIVE ADENYLATE CYCLASE RV1264"/>
    <property type="match status" value="1"/>
</dbReference>
<gene>
    <name evidence="4" type="ORF">SAMN05444336_101905</name>
</gene>
<dbReference type="PROSITE" id="PS50125">
    <property type="entry name" value="GUANYLATE_CYCLASE_2"/>
    <property type="match status" value="1"/>
</dbReference>
<dbReference type="GO" id="GO:0004016">
    <property type="term" value="F:adenylate cyclase activity"/>
    <property type="evidence" value="ECO:0007669"/>
    <property type="project" value="UniProtKB-ARBA"/>
</dbReference>
<reference evidence="4 5" key="1">
    <citation type="submission" date="2016-10" db="EMBL/GenBank/DDBJ databases">
        <authorList>
            <person name="de Groot N.N."/>
        </authorList>
    </citation>
    <scope>NUCLEOTIDE SEQUENCE [LARGE SCALE GENOMIC DNA]</scope>
    <source>
        <strain evidence="4 5">DSM 17890</strain>
    </source>
</reference>
<dbReference type="Pfam" id="PF00211">
    <property type="entry name" value="Guanylate_cyc"/>
    <property type="match status" value="1"/>
</dbReference>
<dbReference type="GO" id="GO:0035556">
    <property type="term" value="P:intracellular signal transduction"/>
    <property type="evidence" value="ECO:0007669"/>
    <property type="project" value="InterPro"/>
</dbReference>
<dbReference type="SUPFAM" id="SSF55073">
    <property type="entry name" value="Nucleotide cyclase"/>
    <property type="match status" value="1"/>
</dbReference>
<evidence type="ECO:0000256" key="2">
    <source>
        <dbReference type="SAM" id="Phobius"/>
    </source>
</evidence>
<dbReference type="CDD" id="cd07302">
    <property type="entry name" value="CHD"/>
    <property type="match status" value="1"/>
</dbReference>
<feature type="transmembrane region" description="Helical" evidence="2">
    <location>
        <begin position="232"/>
        <end position="254"/>
    </location>
</feature>
<dbReference type="InterPro" id="IPR050697">
    <property type="entry name" value="Adenylyl/Guanylyl_Cyclase_3/4"/>
</dbReference>
<dbReference type="OrthoDB" id="54411at2"/>
<dbReference type="Gene3D" id="3.30.70.1230">
    <property type="entry name" value="Nucleotide cyclase"/>
    <property type="match status" value="1"/>
</dbReference>
<dbReference type="InterPro" id="IPR029787">
    <property type="entry name" value="Nucleotide_cyclase"/>
</dbReference>
<dbReference type="InterPro" id="IPR001054">
    <property type="entry name" value="A/G_cyclase"/>
</dbReference>
<organism evidence="4 5">
    <name type="scientific">Albimonas donghaensis</name>
    <dbReference type="NCBI Taxonomy" id="356660"/>
    <lineage>
        <taxon>Bacteria</taxon>
        <taxon>Pseudomonadati</taxon>
        <taxon>Pseudomonadota</taxon>
        <taxon>Alphaproteobacteria</taxon>
        <taxon>Rhodobacterales</taxon>
        <taxon>Paracoccaceae</taxon>
        <taxon>Albimonas</taxon>
    </lineage>
</organism>
<keyword evidence="2" id="KW-0472">Membrane</keyword>
<proteinExistence type="predicted"/>
<keyword evidence="2" id="KW-1133">Transmembrane helix</keyword>
<feature type="domain" description="Guanylate cyclase" evidence="3">
    <location>
        <begin position="7"/>
        <end position="125"/>
    </location>
</feature>
<dbReference type="PANTHER" id="PTHR43081">
    <property type="entry name" value="ADENYLATE CYCLASE, TERMINAL-DIFFERENTIATION SPECIFIC-RELATED"/>
    <property type="match status" value="1"/>
</dbReference>
<evidence type="ECO:0000256" key="1">
    <source>
        <dbReference type="SAM" id="MobiDB-lite"/>
    </source>
</evidence>
<dbReference type="EMBL" id="FNMZ01000001">
    <property type="protein sequence ID" value="SDW39669.1"/>
    <property type="molecule type" value="Genomic_DNA"/>
</dbReference>
<sequence length="297" mass="31998">MKRKLTTIFYADAVRFGASMEADEAGALGRLTRARDVMLGLFAAHDGRLVNTWGDAVIAEFPSVVEAVRCAVAFQDAMDAPGDPGADPGTDPAAMRFRIGINLGDVIDQGGDLYGDGVNVAERLQGLAEPGGIMVSAAVRELTRKQLVVEFDFAGAQTVKSLAEPVEGWSVRRAVENRAPRPAPPPAPPPEPRTRPDAGPEGPPVGVEFGPLTRWHAWYHAQPRAVRRAAGFILWFFALNVLFGGVLSNPWFLFPSIPFVVIILRKRADIPFPWRAPKPAAELPAGRVLPGEGPERG</sequence>
<dbReference type="GO" id="GO:0006171">
    <property type="term" value="P:cAMP biosynthetic process"/>
    <property type="evidence" value="ECO:0007669"/>
    <property type="project" value="TreeGrafter"/>
</dbReference>
<evidence type="ECO:0000313" key="4">
    <source>
        <dbReference type="EMBL" id="SDW39669.1"/>
    </source>
</evidence>
<feature type="compositionally biased region" description="Pro residues" evidence="1">
    <location>
        <begin position="181"/>
        <end position="191"/>
    </location>
</feature>
<dbReference type="AlphaFoldDB" id="A0A1H2T8S9"/>
<dbReference type="Proteomes" id="UP000199118">
    <property type="component" value="Unassembled WGS sequence"/>
</dbReference>
<accession>A0A1H2T8S9</accession>
<protein>
    <submittedName>
        <fullName evidence="4">Adenylate cyclase, class 3</fullName>
    </submittedName>
</protein>
<dbReference type="STRING" id="356660.SAMN05444336_101905"/>
<keyword evidence="5" id="KW-1185">Reference proteome</keyword>
<feature type="region of interest" description="Disordered" evidence="1">
    <location>
        <begin position="175"/>
        <end position="206"/>
    </location>
</feature>
<name>A0A1H2T8S9_9RHOB</name>